<feature type="region of interest" description="Disordered" evidence="1">
    <location>
        <begin position="286"/>
        <end position="305"/>
    </location>
</feature>
<comment type="caution">
    <text evidence="2">The sequence shown here is derived from an EMBL/GenBank/DDBJ whole genome shotgun (WGS) entry which is preliminary data.</text>
</comment>
<dbReference type="GeneID" id="300575352"/>
<keyword evidence="3" id="KW-1185">Reference proteome</keyword>
<evidence type="ECO:0000313" key="2">
    <source>
        <dbReference type="EMBL" id="TFB04448.1"/>
    </source>
</evidence>
<sequence length="305" mass="33811">MELHAGVRGMYGIRPSVRPLETMTPLAPSAEGVEERRRVQGVGTSPPAIHTLTLVQCKTAQSLHGEFLLYMLLPCKCFEPQSSSEASHSPDEAIELLSHGTASTSAWTQPLKPIQPLSQMVRGKSVWMARGAGRRVGSRITTFCAMVTNPWQCRRETWRISQQTCQWHYGTVLTRKGCARDAASWRRLLVGGVWRIDGSRLDWLLDESYSAWPRRTAHSSRAGRGPFSHFALICLVSTFVYRLHGINGTGDAPAKGQPGTRHRIPHHWAGSCLTENRVALRESWAKARMASPKRSRPPDNAGAGL</sequence>
<gene>
    <name evidence="2" type="ORF">CCMA1212_003559</name>
</gene>
<reference evidence="2 3" key="1">
    <citation type="submission" date="2018-01" db="EMBL/GenBank/DDBJ databases">
        <title>Genome characterization of the sugarcane-associated fungus Trichoderma ghanense CCMA-1212 and their application in lignocelulose bioconversion.</title>
        <authorList>
            <person name="Steindorff A.S."/>
            <person name="Mendes T.D."/>
            <person name="Vilela E.S.D."/>
            <person name="Rodrigues D.S."/>
            <person name="Formighieri E.F."/>
            <person name="Melo I.S."/>
            <person name="Favaro L.C.L."/>
        </authorList>
    </citation>
    <scope>NUCLEOTIDE SEQUENCE [LARGE SCALE GENOMIC DNA]</scope>
    <source>
        <strain evidence="2 3">CCMA-1212</strain>
    </source>
</reference>
<dbReference type="Proteomes" id="UP001642720">
    <property type="component" value="Unassembled WGS sequence"/>
</dbReference>
<protein>
    <submittedName>
        <fullName evidence="2">Uncharacterized protein</fullName>
    </submittedName>
</protein>
<evidence type="ECO:0000313" key="3">
    <source>
        <dbReference type="Proteomes" id="UP001642720"/>
    </source>
</evidence>
<dbReference type="RefSeq" id="XP_073560649.1">
    <property type="nucleotide sequence ID" value="XM_073700902.1"/>
</dbReference>
<accession>A0ABY2H8A8</accession>
<organism evidence="2 3">
    <name type="scientific">Trichoderma ghanense</name>
    <dbReference type="NCBI Taxonomy" id="65468"/>
    <lineage>
        <taxon>Eukaryota</taxon>
        <taxon>Fungi</taxon>
        <taxon>Dikarya</taxon>
        <taxon>Ascomycota</taxon>
        <taxon>Pezizomycotina</taxon>
        <taxon>Sordariomycetes</taxon>
        <taxon>Hypocreomycetidae</taxon>
        <taxon>Hypocreales</taxon>
        <taxon>Hypocreaceae</taxon>
        <taxon>Trichoderma</taxon>
    </lineage>
</organism>
<evidence type="ECO:0000256" key="1">
    <source>
        <dbReference type="SAM" id="MobiDB-lite"/>
    </source>
</evidence>
<dbReference type="EMBL" id="PPTA01000004">
    <property type="protein sequence ID" value="TFB04448.1"/>
    <property type="molecule type" value="Genomic_DNA"/>
</dbReference>
<proteinExistence type="predicted"/>
<name>A0ABY2H8A8_9HYPO</name>